<evidence type="ECO:0000313" key="5">
    <source>
        <dbReference type="Proteomes" id="UP001527392"/>
    </source>
</evidence>
<name>A0AAW5WQT2_9LACO</name>
<feature type="compositionally biased region" description="Basic and acidic residues" evidence="1">
    <location>
        <begin position="137"/>
        <end position="157"/>
    </location>
</feature>
<evidence type="ECO:0000313" key="4">
    <source>
        <dbReference type="Proteomes" id="UP001212401"/>
    </source>
</evidence>
<dbReference type="RefSeq" id="WP_191336885.1">
    <property type="nucleotide sequence ID" value="NZ_CAJFIS010000004.1"/>
</dbReference>
<protein>
    <submittedName>
        <fullName evidence="2">Uncharacterized protein</fullName>
    </submittedName>
</protein>
<dbReference type="Proteomes" id="UP001212401">
    <property type="component" value="Unassembled WGS sequence"/>
</dbReference>
<keyword evidence="5" id="KW-1185">Reference proteome</keyword>
<comment type="caution">
    <text evidence="2">The sequence shown here is derived from an EMBL/GenBank/DDBJ whole genome shotgun (WGS) entry which is preliminary data.</text>
</comment>
<accession>A0AAW5WQT2</accession>
<feature type="region of interest" description="Disordered" evidence="1">
    <location>
        <begin position="118"/>
        <end position="163"/>
    </location>
</feature>
<evidence type="ECO:0000313" key="2">
    <source>
        <dbReference type="EMBL" id="MCZ3666877.1"/>
    </source>
</evidence>
<dbReference type="AlphaFoldDB" id="A0AAW5WQT2"/>
<dbReference type="EMBL" id="JAKHMS010000002">
    <property type="protein sequence ID" value="MCZ3780865.1"/>
    <property type="molecule type" value="Genomic_DNA"/>
</dbReference>
<evidence type="ECO:0000313" key="3">
    <source>
        <dbReference type="EMBL" id="MCZ3780865.1"/>
    </source>
</evidence>
<feature type="compositionally biased region" description="Polar residues" evidence="1">
    <location>
        <begin position="122"/>
        <end position="134"/>
    </location>
</feature>
<dbReference type="Proteomes" id="UP001527392">
    <property type="component" value="Unassembled WGS sequence"/>
</dbReference>
<gene>
    <name evidence="3" type="ORF">L2504_01715</name>
    <name evidence="2" type="ORF">L2724_01080</name>
</gene>
<organism evidence="2 4">
    <name type="scientific">Limosilactobacillus vaginalis</name>
    <dbReference type="NCBI Taxonomy" id="1633"/>
    <lineage>
        <taxon>Bacteria</taxon>
        <taxon>Bacillati</taxon>
        <taxon>Bacillota</taxon>
        <taxon>Bacilli</taxon>
        <taxon>Lactobacillales</taxon>
        <taxon>Lactobacillaceae</taxon>
        <taxon>Limosilactobacillus</taxon>
    </lineage>
</organism>
<sequence>MSEQEEHIKGFLNSSTYNQLSANQQKHAQNILTRFNKYMTEEHQLDDTAWTPQAVQQVMVGQFIADPALTNSFGIAVAPVLKAYQKFLGNKQLGAIEKAIDEQRPIMNKCRKAHQTLAELNGDSQKTVASGTKKQTAKHETPQKDQPVKEPASEELKQPTTPVKLIPAGKMKQEITRIKKEVATAPEFKEKDLSIADQQYLVAEFLQLMYQECHQGINQWRFADLQLVLGMMMPLDPNITKLEILNIVPTAQALFDYLKRTDQIDMEQYRVALKSIAHMQTSQNMLASMERRQRTTQLMLSYIQSQGVDTDNVNKTEKWMDAHQSQVATFMRSILSPWGEYERQQLHKRQQATHQPVPVEKDRQLLRKKRVPQGIKFSKKRRKKRKK</sequence>
<dbReference type="EMBL" id="JAKHPH010000002">
    <property type="protein sequence ID" value="MCZ3666877.1"/>
    <property type="molecule type" value="Genomic_DNA"/>
</dbReference>
<evidence type="ECO:0000256" key="1">
    <source>
        <dbReference type="SAM" id="MobiDB-lite"/>
    </source>
</evidence>
<feature type="region of interest" description="Disordered" evidence="1">
    <location>
        <begin position="345"/>
        <end position="387"/>
    </location>
</feature>
<reference evidence="2 5" key="1">
    <citation type="submission" date="2022-01" db="EMBL/GenBank/DDBJ databases">
        <title>VMRC isolate genome collection.</title>
        <authorList>
            <person name="France M."/>
            <person name="Rutt L."/>
            <person name="Humphrys M."/>
            <person name="Ravel J."/>
        </authorList>
    </citation>
    <scope>NUCLEOTIDE SEQUENCE</scope>
    <source>
        <strain evidence="3 5">C0030B4</strain>
        <strain evidence="2">C0048A1</strain>
    </source>
</reference>
<feature type="compositionally biased region" description="Basic residues" evidence="1">
    <location>
        <begin position="366"/>
        <end position="387"/>
    </location>
</feature>
<proteinExistence type="predicted"/>